<feature type="transmembrane region" description="Helical" evidence="1">
    <location>
        <begin position="386"/>
        <end position="406"/>
    </location>
</feature>
<keyword evidence="1" id="KW-0812">Transmembrane</keyword>
<protein>
    <submittedName>
        <fullName evidence="2">Aminobenzoyl-glutamate transport protein</fullName>
    </submittedName>
</protein>
<feature type="transmembrane region" description="Helical" evidence="1">
    <location>
        <begin position="308"/>
        <end position="326"/>
    </location>
</feature>
<dbReference type="Pfam" id="PF03806">
    <property type="entry name" value="ABG_transport"/>
    <property type="match status" value="1"/>
</dbReference>
<gene>
    <name evidence="2" type="ORF">BKA07_001554</name>
</gene>
<dbReference type="InterPro" id="IPR004697">
    <property type="entry name" value="AbgT"/>
</dbReference>
<evidence type="ECO:0000256" key="1">
    <source>
        <dbReference type="SAM" id="Phobius"/>
    </source>
</evidence>
<feature type="transmembrane region" description="Helical" evidence="1">
    <location>
        <begin position="474"/>
        <end position="499"/>
    </location>
</feature>
<dbReference type="EMBL" id="JAATJN010000001">
    <property type="protein sequence ID" value="NJC56519.1"/>
    <property type="molecule type" value="Genomic_DNA"/>
</dbReference>
<feature type="transmembrane region" description="Helical" evidence="1">
    <location>
        <begin position="76"/>
        <end position="104"/>
    </location>
</feature>
<dbReference type="AlphaFoldDB" id="A0A846RRY3"/>
<organism evidence="2 3">
    <name type="scientific">Brevibacterium marinum</name>
    <dbReference type="NCBI Taxonomy" id="418643"/>
    <lineage>
        <taxon>Bacteria</taxon>
        <taxon>Bacillati</taxon>
        <taxon>Actinomycetota</taxon>
        <taxon>Actinomycetes</taxon>
        <taxon>Micrococcales</taxon>
        <taxon>Brevibacteriaceae</taxon>
        <taxon>Brevibacterium</taxon>
    </lineage>
</organism>
<keyword evidence="1" id="KW-1133">Transmembrane helix</keyword>
<dbReference type="PANTHER" id="PTHR30282">
    <property type="entry name" value="P-AMINOBENZOYL GLUTAMATE TRANSPORTER"/>
    <property type="match status" value="1"/>
</dbReference>
<feature type="transmembrane region" description="Helical" evidence="1">
    <location>
        <begin position="31"/>
        <end position="56"/>
    </location>
</feature>
<evidence type="ECO:0000313" key="3">
    <source>
        <dbReference type="Proteomes" id="UP000576792"/>
    </source>
</evidence>
<dbReference type="GO" id="GO:0015558">
    <property type="term" value="F:secondary active p-aminobenzoyl-glutamate transmembrane transporter activity"/>
    <property type="evidence" value="ECO:0007669"/>
    <property type="project" value="InterPro"/>
</dbReference>
<comment type="caution">
    <text evidence="2">The sequence shown here is derived from an EMBL/GenBank/DDBJ whole genome shotgun (WGS) entry which is preliminary data.</text>
</comment>
<sequence length="510" mass="54101">MSETRSLSRPGFGIRTLNVIENVGNRLPHPVWLFVILSIILALASALLNLAGVVAVKPDGDEAPINNLASMEGIRFAFSSVIDNFMTFPPLGVALVALLGLAVADRSGLITAFMRQSLARVSPRFLTPVVAFTGSLAHVAGDAGYIILIPLAGIIYRSMGRSPITGALVALVSLSGGASASPILIPNDAIFSGLTTAAAQTVDPDYVMTPVGNIYFTVVSSLFLTLVITVVVDGFLSKRIEARLPVNTTANEEVRHEPLSTIEIKALRNVGIALVAYVVAIVLAMVPTGSPLRGEDGGIIDSVLIKSVAVFLALFFAIAGTVYGITTKKIRTSSDIPDLAADGLKDITPILVLFFAVSQFLAYFNWTNIGTLIATRGAHFLEGIDAPVPVIFGGMLLIVSVMNFFITSGSAQWSLVGPVFVPMFMLLDISPETTTALYRIADSCTNILTPMSPYFALTIGIMRGYRKDIGIGSLFSLTLPLSIALFVVWTAVFALWYLIGLPLGPGAPVR</sequence>
<proteinExistence type="predicted"/>
<reference evidence="2 3" key="1">
    <citation type="submission" date="2020-03" db="EMBL/GenBank/DDBJ databases">
        <title>Sequencing the genomes of 1000 actinobacteria strains.</title>
        <authorList>
            <person name="Klenk H.-P."/>
        </authorList>
    </citation>
    <scope>NUCLEOTIDE SEQUENCE [LARGE SCALE GENOMIC DNA]</scope>
    <source>
        <strain evidence="2 3">DSM 18964</strain>
    </source>
</reference>
<keyword evidence="1" id="KW-0472">Membrane</keyword>
<feature type="transmembrane region" description="Helical" evidence="1">
    <location>
        <begin position="347"/>
        <end position="366"/>
    </location>
</feature>
<name>A0A846RRY3_9MICO</name>
<dbReference type="GO" id="GO:1902604">
    <property type="term" value="P:p-aminobenzoyl-glutamate transmembrane transport"/>
    <property type="evidence" value="ECO:0007669"/>
    <property type="project" value="InterPro"/>
</dbReference>
<dbReference type="Proteomes" id="UP000576792">
    <property type="component" value="Unassembled WGS sequence"/>
</dbReference>
<feature type="transmembrane region" description="Helical" evidence="1">
    <location>
        <begin position="214"/>
        <end position="236"/>
    </location>
</feature>
<dbReference type="PANTHER" id="PTHR30282:SF0">
    <property type="entry name" value="P-AMINOBENZOYL-GLUTAMATE TRANSPORT PROTEIN"/>
    <property type="match status" value="1"/>
</dbReference>
<feature type="transmembrane region" description="Helical" evidence="1">
    <location>
        <begin position="124"/>
        <end position="152"/>
    </location>
</feature>
<evidence type="ECO:0000313" key="2">
    <source>
        <dbReference type="EMBL" id="NJC56519.1"/>
    </source>
</evidence>
<dbReference type="RefSeq" id="WP_167950385.1">
    <property type="nucleotide sequence ID" value="NZ_BAAAPQ010000013.1"/>
</dbReference>
<feature type="transmembrane region" description="Helical" evidence="1">
    <location>
        <begin position="270"/>
        <end position="288"/>
    </location>
</feature>
<feature type="transmembrane region" description="Helical" evidence="1">
    <location>
        <begin position="164"/>
        <end position="185"/>
    </location>
</feature>
<keyword evidence="3" id="KW-1185">Reference proteome</keyword>
<accession>A0A846RRY3</accession>